<accession>A0A1Y6D0G0</accession>
<dbReference type="RefSeq" id="WP_085214915.1">
    <property type="nucleotide sequence ID" value="NZ_FXAM01000001.1"/>
</dbReference>
<dbReference type="Proteomes" id="UP000192923">
    <property type="component" value="Unassembled WGS sequence"/>
</dbReference>
<evidence type="ECO:0000313" key="2">
    <source>
        <dbReference type="EMBL" id="SMF96117.1"/>
    </source>
</evidence>
<feature type="domain" description="AntA/AntB antirepressor" evidence="1">
    <location>
        <begin position="22"/>
        <end position="91"/>
    </location>
</feature>
<protein>
    <submittedName>
        <fullName evidence="2">AntA/AntB antirepressor</fullName>
    </submittedName>
</protein>
<dbReference type="PANTHER" id="PTHR36180:SF1">
    <property type="entry name" value="ANTA_ANTB ANTIREPRESSOR DOMAIN-CONTAINING PROTEIN"/>
    <property type="match status" value="1"/>
</dbReference>
<dbReference type="Pfam" id="PF08346">
    <property type="entry name" value="AntA"/>
    <property type="match status" value="1"/>
</dbReference>
<dbReference type="OrthoDB" id="79831at2"/>
<sequence length="240" mass="26589">MNDQNLVPVFTGELNGQPVQLVNARDLYGFLEVARDFSTWIKKRLKDGGFIQDQDYLLTQTGEQLPSGTKHRIDYHLTLETAKHIGMMERNDKGHEVRCYFIECERKAHAAAALPPPPEPAARISERIFTDFDYGIEAVAAVNQFIQACLDAARSGQPLPKLGELRDKIADGLCVYALHERRYLVSFGGPVRVTPLPESATVLDPHNPKDMSAAVGQLVPVGMIPEIVNLCVRRLAGKGD</sequence>
<keyword evidence="3" id="KW-1185">Reference proteome</keyword>
<dbReference type="EMBL" id="FXAM01000001">
    <property type="protein sequence ID" value="SMF96117.1"/>
    <property type="molecule type" value="Genomic_DNA"/>
</dbReference>
<dbReference type="PANTHER" id="PTHR36180">
    <property type="entry name" value="DNA-BINDING PROTEIN-RELATED-RELATED"/>
    <property type="match status" value="1"/>
</dbReference>
<evidence type="ECO:0000259" key="1">
    <source>
        <dbReference type="Pfam" id="PF08346"/>
    </source>
</evidence>
<name>A0A1Y6D0G0_9GAMM</name>
<dbReference type="AlphaFoldDB" id="A0A1Y6D0G0"/>
<dbReference type="STRING" id="1760988.SAMN02949497_3501"/>
<gene>
    <name evidence="2" type="ORF">SAMN02949497_3501</name>
</gene>
<organism evidence="2 3">
    <name type="scientific">Methylomagnum ishizawai</name>
    <dbReference type="NCBI Taxonomy" id="1760988"/>
    <lineage>
        <taxon>Bacteria</taxon>
        <taxon>Pseudomonadati</taxon>
        <taxon>Pseudomonadota</taxon>
        <taxon>Gammaproteobacteria</taxon>
        <taxon>Methylococcales</taxon>
        <taxon>Methylococcaceae</taxon>
        <taxon>Methylomagnum</taxon>
    </lineage>
</organism>
<reference evidence="2 3" key="1">
    <citation type="submission" date="2016-12" db="EMBL/GenBank/DDBJ databases">
        <authorList>
            <person name="Song W.-J."/>
            <person name="Kurnit D.M."/>
        </authorList>
    </citation>
    <scope>NUCLEOTIDE SEQUENCE [LARGE SCALE GENOMIC DNA]</scope>
    <source>
        <strain evidence="2 3">175</strain>
    </source>
</reference>
<proteinExistence type="predicted"/>
<evidence type="ECO:0000313" key="3">
    <source>
        <dbReference type="Proteomes" id="UP000192923"/>
    </source>
</evidence>
<dbReference type="InterPro" id="IPR013557">
    <property type="entry name" value="AntA/B_antirep"/>
</dbReference>